<evidence type="ECO:0000256" key="5">
    <source>
        <dbReference type="PIRNR" id="PIRNR005700"/>
    </source>
</evidence>
<feature type="active site" evidence="6">
    <location>
        <position position="366"/>
    </location>
</feature>
<dbReference type="GO" id="GO:0070005">
    <property type="term" value="F:cysteine-type aminopeptidase activity"/>
    <property type="evidence" value="ECO:0007669"/>
    <property type="project" value="InterPro"/>
</dbReference>
<sequence>MIMAKAITPEQITAYRQQLLNIHGSSALSRAVQNVGPDAASRGPLEQAGVKPAFSLELDTGAVTNQKQSGRCWMFAELNTMRHFSSAKFGIKDMEFSQAYLAFYDRLEKSNLFLEEIIDSADKPLSDRAVADYLTQPNGDGGQYDNAPALIEKYGLVPKAAMPETYNSSKTAELNSVLNLKLRKSASELRAAFAAGASHDDLEAQKTKQLSAIYRILAYAYGNPPTTFDFEYRDTDKQYHRDAHLTPQAFYAKYVGWDLNTYVDIISSPAADKEYYQTYTLPDWDKVVGGRQVKLVNVPQDVFQSLIIAQLKAGETVWFGNDVLEDMDRDSGTLVGDLYDMSTLFDVDLEMTKADRFATRQAHVSHAMTFTGVDLVNDQPTKWKVENSWGKDRGHDGYFTADQRWFKAYVYEAAIREDLLPQAVKDAMAKPAIVLPTWDPLA</sequence>
<dbReference type="GO" id="GO:0009636">
    <property type="term" value="P:response to toxic substance"/>
    <property type="evidence" value="ECO:0007669"/>
    <property type="project" value="TreeGrafter"/>
</dbReference>
<dbReference type="InterPro" id="IPR004134">
    <property type="entry name" value="Peptidase_C1B"/>
</dbReference>
<keyword evidence="2 5" id="KW-0645">Protease</keyword>
<comment type="similarity">
    <text evidence="5">Belongs to the peptidase C1 family.</text>
</comment>
<dbReference type="CDD" id="cd00585">
    <property type="entry name" value="Peptidase_C1B"/>
    <property type="match status" value="1"/>
</dbReference>
<proteinExistence type="inferred from homology"/>
<dbReference type="STRING" id="1291734.FD02_GL001017"/>
<dbReference type="InterPro" id="IPR038765">
    <property type="entry name" value="Papain-like_cys_pep_sf"/>
</dbReference>
<comment type="subcellular location">
    <subcellularLocation>
        <location evidence="1">Cytoplasm</location>
    </subcellularLocation>
</comment>
<dbReference type="PIRSF" id="PIRSF005700">
    <property type="entry name" value="PepC"/>
    <property type="match status" value="1"/>
</dbReference>
<keyword evidence="3 5" id="KW-0378">Hydrolase</keyword>
<dbReference type="Pfam" id="PF03051">
    <property type="entry name" value="Peptidase_C1_2"/>
    <property type="match status" value="1"/>
</dbReference>
<dbReference type="PANTHER" id="PTHR10363">
    <property type="entry name" value="BLEOMYCIN HYDROLASE"/>
    <property type="match status" value="1"/>
</dbReference>
<evidence type="ECO:0000256" key="4">
    <source>
        <dbReference type="ARBA" id="ARBA00022807"/>
    </source>
</evidence>
<reference evidence="7 8" key="1">
    <citation type="journal article" date="2015" name="Genome Announc.">
        <title>Expanding the biotechnology potential of lactobacilli through comparative genomics of 213 strains and associated genera.</title>
        <authorList>
            <person name="Sun Z."/>
            <person name="Harris H.M."/>
            <person name="McCann A."/>
            <person name="Guo C."/>
            <person name="Argimon S."/>
            <person name="Zhang W."/>
            <person name="Yang X."/>
            <person name="Jeffery I.B."/>
            <person name="Cooney J.C."/>
            <person name="Kagawa T.F."/>
            <person name="Liu W."/>
            <person name="Song Y."/>
            <person name="Salvetti E."/>
            <person name="Wrobel A."/>
            <person name="Rasinkangas P."/>
            <person name="Parkhill J."/>
            <person name="Rea M.C."/>
            <person name="O'Sullivan O."/>
            <person name="Ritari J."/>
            <person name="Douillard F.P."/>
            <person name="Paul Ross R."/>
            <person name="Yang R."/>
            <person name="Briner A.E."/>
            <person name="Felis G.E."/>
            <person name="de Vos W.M."/>
            <person name="Barrangou R."/>
            <person name="Klaenhammer T.R."/>
            <person name="Caufield P.W."/>
            <person name="Cui Y."/>
            <person name="Zhang H."/>
            <person name="O'Toole P.W."/>
        </authorList>
    </citation>
    <scope>NUCLEOTIDE SEQUENCE [LARGE SCALE GENOMIC DNA]</scope>
    <source>
        <strain evidence="7 8">JCM 17158</strain>
    </source>
</reference>
<dbReference type="PANTHER" id="PTHR10363:SF2">
    <property type="entry name" value="BLEOMYCIN HYDROLASE"/>
    <property type="match status" value="1"/>
</dbReference>
<dbReference type="Proteomes" id="UP000051804">
    <property type="component" value="Unassembled WGS sequence"/>
</dbReference>
<dbReference type="EMBL" id="AZDJ01000001">
    <property type="protein sequence ID" value="KRK74412.1"/>
    <property type="molecule type" value="Genomic_DNA"/>
</dbReference>
<dbReference type="AlphaFoldDB" id="A0A0R1JTL5"/>
<feature type="active site" evidence="6">
    <location>
        <position position="387"/>
    </location>
</feature>
<evidence type="ECO:0000313" key="8">
    <source>
        <dbReference type="Proteomes" id="UP000051804"/>
    </source>
</evidence>
<dbReference type="Gene3D" id="3.90.70.10">
    <property type="entry name" value="Cysteine proteinases"/>
    <property type="match status" value="1"/>
</dbReference>
<evidence type="ECO:0000256" key="1">
    <source>
        <dbReference type="ARBA" id="ARBA00004496"/>
    </source>
</evidence>
<dbReference type="GO" id="GO:0006508">
    <property type="term" value="P:proteolysis"/>
    <property type="evidence" value="ECO:0007669"/>
    <property type="project" value="UniProtKB-KW"/>
</dbReference>
<evidence type="ECO:0000256" key="6">
    <source>
        <dbReference type="PIRSR" id="PIRSR005700-1"/>
    </source>
</evidence>
<keyword evidence="4 5" id="KW-0788">Thiol protease</keyword>
<evidence type="ECO:0000256" key="3">
    <source>
        <dbReference type="ARBA" id="ARBA00022801"/>
    </source>
</evidence>
<feature type="active site" evidence="6">
    <location>
        <position position="72"/>
    </location>
</feature>
<dbReference type="GO" id="GO:0043418">
    <property type="term" value="P:homocysteine catabolic process"/>
    <property type="evidence" value="ECO:0007669"/>
    <property type="project" value="TreeGrafter"/>
</dbReference>
<organism evidence="7 8">
    <name type="scientific">Lacticaseibacillus nasuensis JCM 17158</name>
    <dbReference type="NCBI Taxonomy" id="1291734"/>
    <lineage>
        <taxon>Bacteria</taxon>
        <taxon>Bacillati</taxon>
        <taxon>Bacillota</taxon>
        <taxon>Bacilli</taxon>
        <taxon>Lactobacillales</taxon>
        <taxon>Lactobacillaceae</taxon>
        <taxon>Lacticaseibacillus</taxon>
    </lineage>
</organism>
<gene>
    <name evidence="7" type="ORF">FD02_GL001017</name>
</gene>
<name>A0A0R1JTL5_9LACO</name>
<keyword evidence="8" id="KW-1185">Reference proteome</keyword>
<dbReference type="GO" id="GO:0005737">
    <property type="term" value="C:cytoplasm"/>
    <property type="evidence" value="ECO:0007669"/>
    <property type="project" value="UniProtKB-SubCell"/>
</dbReference>
<dbReference type="PATRIC" id="fig|1291734.4.peg.1043"/>
<dbReference type="SUPFAM" id="SSF54001">
    <property type="entry name" value="Cysteine proteinases"/>
    <property type="match status" value="1"/>
</dbReference>
<comment type="caution">
    <text evidence="7">The sequence shown here is derived from an EMBL/GenBank/DDBJ whole genome shotgun (WGS) entry which is preliminary data.</text>
</comment>
<evidence type="ECO:0000256" key="2">
    <source>
        <dbReference type="ARBA" id="ARBA00022670"/>
    </source>
</evidence>
<keyword evidence="5" id="KW-0031">Aminopeptidase</keyword>
<evidence type="ECO:0000313" key="7">
    <source>
        <dbReference type="EMBL" id="KRK74412.1"/>
    </source>
</evidence>
<accession>A0A0R1JTL5</accession>
<protein>
    <recommendedName>
        <fullName evidence="5">Aminopeptidase</fullName>
    </recommendedName>
</protein>